<dbReference type="RefSeq" id="WP_023933935.1">
    <property type="nucleotide sequence ID" value="NZ_DF196819.1"/>
</dbReference>
<dbReference type="HOGENOM" id="CLU_2118802_0_0_6"/>
<name>A0A0U1P9L6_PHOLE</name>
<reference evidence="3" key="1">
    <citation type="submission" date="2012-12" db="EMBL/GenBank/DDBJ databases">
        <title>Genome Sequence of Photobacterium leiognathi lrivu.4.1.</title>
        <authorList>
            <person name="Urbanczyk H."/>
            <person name="Ogura Y."/>
            <person name="Hayashi T."/>
            <person name="Dunlap P.V."/>
        </authorList>
    </citation>
    <scope>NUCLEOTIDE SEQUENCE [LARGE SCALE GENOMIC DNA]</scope>
    <source>
        <strain evidence="3">lrivu.4.1</strain>
    </source>
</reference>
<protein>
    <submittedName>
        <fullName evidence="2">Uncharacterized protein</fullName>
    </submittedName>
</protein>
<feature type="signal peptide" evidence="1">
    <location>
        <begin position="1"/>
        <end position="22"/>
    </location>
</feature>
<feature type="chain" id="PRO_5006712615" evidence="1">
    <location>
        <begin position="23"/>
        <end position="116"/>
    </location>
</feature>
<organism evidence="2 3">
    <name type="scientific">Photobacterium leiognathi lrivu.4.1</name>
    <dbReference type="NCBI Taxonomy" id="1248232"/>
    <lineage>
        <taxon>Bacteria</taxon>
        <taxon>Pseudomonadati</taxon>
        <taxon>Pseudomonadota</taxon>
        <taxon>Gammaproteobacteria</taxon>
        <taxon>Vibrionales</taxon>
        <taxon>Vibrionaceae</taxon>
        <taxon>Photobacterium</taxon>
    </lineage>
</organism>
<evidence type="ECO:0000313" key="3">
    <source>
        <dbReference type="Proteomes" id="UP000030675"/>
    </source>
</evidence>
<keyword evidence="1" id="KW-0732">Signal</keyword>
<gene>
    <name evidence="2" type="ORF">PLEI_2840</name>
</gene>
<dbReference type="Proteomes" id="UP000030675">
    <property type="component" value="Unassembled WGS sequence"/>
</dbReference>
<evidence type="ECO:0000313" key="2">
    <source>
        <dbReference type="EMBL" id="GAD31183.1"/>
    </source>
</evidence>
<dbReference type="EMBL" id="DF196819">
    <property type="protein sequence ID" value="GAD31183.1"/>
    <property type="molecule type" value="Genomic_DNA"/>
</dbReference>
<proteinExistence type="predicted"/>
<sequence>MKKAIVGVLLGLMAMTSLPAQADKWGDWGEWGARQKGRVERAAICGRDGYIFRVRDAFYVAKYQSGKLFAVGVPVKARFGRNKWVKIEGFKNDGHYILKGKYYSIANAKAQACNLW</sequence>
<accession>A0A0U1P9L6</accession>
<dbReference type="eggNOG" id="ENOG5032JFK">
    <property type="taxonomic scope" value="Bacteria"/>
</dbReference>
<evidence type="ECO:0000256" key="1">
    <source>
        <dbReference type="SAM" id="SignalP"/>
    </source>
</evidence>
<dbReference type="AlphaFoldDB" id="A0A0U1P9L6"/>